<dbReference type="STRING" id="6280.A0A0N4T8U5"/>
<evidence type="ECO:0000313" key="3">
    <source>
        <dbReference type="WBParaSite" id="BPAG_0000463201-mRNA-1"/>
    </source>
</evidence>
<organism evidence="3">
    <name type="scientific">Brugia pahangi</name>
    <name type="common">Filarial nematode worm</name>
    <dbReference type="NCBI Taxonomy" id="6280"/>
    <lineage>
        <taxon>Eukaryota</taxon>
        <taxon>Metazoa</taxon>
        <taxon>Ecdysozoa</taxon>
        <taxon>Nematoda</taxon>
        <taxon>Chromadorea</taxon>
        <taxon>Rhabditida</taxon>
        <taxon>Spirurina</taxon>
        <taxon>Spiruromorpha</taxon>
        <taxon>Filarioidea</taxon>
        <taxon>Onchocercidae</taxon>
        <taxon>Brugia</taxon>
    </lineage>
</organism>
<name>A0A0N4T8U5_BRUPA</name>
<protein>
    <submittedName>
        <fullName evidence="3">STAS domain-containing protein</fullName>
    </submittedName>
</protein>
<keyword evidence="2" id="KW-1185">Reference proteome</keyword>
<dbReference type="AlphaFoldDB" id="A0A0N4T8U5"/>
<evidence type="ECO:0000313" key="2">
    <source>
        <dbReference type="Proteomes" id="UP000278627"/>
    </source>
</evidence>
<evidence type="ECO:0000313" key="1">
    <source>
        <dbReference type="EMBL" id="VDN85782.1"/>
    </source>
</evidence>
<reference evidence="1 2" key="2">
    <citation type="submission" date="2018-11" db="EMBL/GenBank/DDBJ databases">
        <authorList>
            <consortium name="Pathogen Informatics"/>
        </authorList>
    </citation>
    <scope>NUCLEOTIDE SEQUENCE [LARGE SCALE GENOMIC DNA]</scope>
</reference>
<dbReference type="Proteomes" id="UP000278627">
    <property type="component" value="Unassembled WGS sequence"/>
</dbReference>
<dbReference type="WBParaSite" id="BPAG_0000463201-mRNA-1">
    <property type="protein sequence ID" value="BPAG_0000463201-mRNA-1"/>
    <property type="gene ID" value="BPAG_0000463201"/>
</dbReference>
<accession>A0A0N4T8U5</accession>
<reference evidence="3" key="1">
    <citation type="submission" date="2017-02" db="UniProtKB">
        <authorList>
            <consortium name="WormBaseParasite"/>
        </authorList>
    </citation>
    <scope>IDENTIFICATION</scope>
</reference>
<proteinExistence type="predicted"/>
<dbReference type="EMBL" id="UZAD01002392">
    <property type="protein sequence ID" value="VDN85782.1"/>
    <property type="molecule type" value="Genomic_DNA"/>
</dbReference>
<sequence>MQWSLVYCPYMLFLDLSATTVVSSIVEICLKIKADKMPFITVLLADCSLLEANPEEVVRIIKAALITSSTVRFQFSSKFRRKIEEMLPDSYKFCLK</sequence>
<gene>
    <name evidence="1" type="ORF">BPAG_LOCUS4596</name>
</gene>